<dbReference type="Pfam" id="PF05721">
    <property type="entry name" value="PhyH"/>
    <property type="match status" value="1"/>
</dbReference>
<dbReference type="GO" id="GO:0046872">
    <property type="term" value="F:metal ion binding"/>
    <property type="evidence" value="ECO:0007669"/>
    <property type="project" value="UniProtKB-ARBA"/>
</dbReference>
<dbReference type="GO" id="GO:0016491">
    <property type="term" value="F:oxidoreductase activity"/>
    <property type="evidence" value="ECO:0007669"/>
    <property type="project" value="UniProtKB-ARBA"/>
</dbReference>
<dbReference type="Gene3D" id="2.60.120.620">
    <property type="entry name" value="q2cbj1_9rhob like domain"/>
    <property type="match status" value="1"/>
</dbReference>
<protein>
    <recommendedName>
        <fullName evidence="2">Phytanoyl-CoA dioxygenase</fullName>
    </recommendedName>
</protein>
<organism evidence="1">
    <name type="scientific">marine metagenome</name>
    <dbReference type="NCBI Taxonomy" id="408172"/>
    <lineage>
        <taxon>unclassified sequences</taxon>
        <taxon>metagenomes</taxon>
        <taxon>ecological metagenomes</taxon>
    </lineage>
</organism>
<dbReference type="PANTHER" id="PTHR20883:SF48">
    <property type="entry name" value="ECTOINE DIOXYGENASE"/>
    <property type="match status" value="1"/>
</dbReference>
<proteinExistence type="predicted"/>
<reference evidence="1" key="1">
    <citation type="submission" date="2018-05" db="EMBL/GenBank/DDBJ databases">
        <authorList>
            <person name="Lanie J.A."/>
            <person name="Ng W.-L."/>
            <person name="Kazmierczak K.M."/>
            <person name="Andrzejewski T.M."/>
            <person name="Davidsen T.M."/>
            <person name="Wayne K.J."/>
            <person name="Tettelin H."/>
            <person name="Glass J.I."/>
            <person name="Rusch D."/>
            <person name="Podicherti R."/>
            <person name="Tsui H.-C.T."/>
            <person name="Winkler M.E."/>
        </authorList>
    </citation>
    <scope>NUCLEOTIDE SEQUENCE</scope>
</reference>
<dbReference type="InterPro" id="IPR008775">
    <property type="entry name" value="Phytyl_CoA_dOase-like"/>
</dbReference>
<name>A0A382WVA4_9ZZZZ</name>
<sequence length="202" mass="22605">MQQIDQETPGGYVMKQFDSSVASKSLSTEDIQSYGINGYLVLPNLINEDKLIPILNECMTAWHREKDEYNPKATWLKNSLLPDIHHRSSLVRRYYFDGPLVDVAQQLIGPNIKGATSQLTFKMRGNIKPFGWHQDNGYGQLEPTNAISTLTALDDADEENGCLWLIPGSHKGGQVDVSDRLSVQAKLAERDLSIEIDNDETA</sequence>
<feature type="non-terminal residue" evidence="1">
    <location>
        <position position="202"/>
    </location>
</feature>
<accession>A0A382WVA4</accession>
<gene>
    <name evidence="1" type="ORF">METZ01_LOCUS415364</name>
</gene>
<dbReference type="AlphaFoldDB" id="A0A382WVA4"/>
<dbReference type="PANTHER" id="PTHR20883">
    <property type="entry name" value="PHYTANOYL-COA DIOXYGENASE DOMAIN CONTAINING 1"/>
    <property type="match status" value="1"/>
</dbReference>
<evidence type="ECO:0000313" key="1">
    <source>
        <dbReference type="EMBL" id="SVD62510.1"/>
    </source>
</evidence>
<dbReference type="SUPFAM" id="SSF51197">
    <property type="entry name" value="Clavaminate synthase-like"/>
    <property type="match status" value="1"/>
</dbReference>
<dbReference type="EMBL" id="UINC01162645">
    <property type="protein sequence ID" value="SVD62510.1"/>
    <property type="molecule type" value="Genomic_DNA"/>
</dbReference>
<evidence type="ECO:0008006" key="2">
    <source>
        <dbReference type="Google" id="ProtNLM"/>
    </source>
</evidence>